<dbReference type="PROSITE" id="PS50966">
    <property type="entry name" value="ZF_SWIM"/>
    <property type="match status" value="1"/>
</dbReference>
<dbReference type="AlphaFoldDB" id="A0A444Y6N3"/>
<dbReference type="PANTHER" id="PTHR31973">
    <property type="entry name" value="POLYPROTEIN, PUTATIVE-RELATED"/>
    <property type="match status" value="1"/>
</dbReference>
<dbReference type="SMART" id="SM00575">
    <property type="entry name" value="ZnF_PMZ"/>
    <property type="match status" value="1"/>
</dbReference>
<dbReference type="GO" id="GO:0008270">
    <property type="term" value="F:zinc ion binding"/>
    <property type="evidence" value="ECO:0007669"/>
    <property type="project" value="UniProtKB-KW"/>
</dbReference>
<organism evidence="7 8">
    <name type="scientific">Arachis hypogaea</name>
    <name type="common">Peanut</name>
    <dbReference type="NCBI Taxonomy" id="3818"/>
    <lineage>
        <taxon>Eukaryota</taxon>
        <taxon>Viridiplantae</taxon>
        <taxon>Streptophyta</taxon>
        <taxon>Embryophyta</taxon>
        <taxon>Tracheophyta</taxon>
        <taxon>Spermatophyta</taxon>
        <taxon>Magnoliopsida</taxon>
        <taxon>eudicotyledons</taxon>
        <taxon>Gunneridae</taxon>
        <taxon>Pentapetalae</taxon>
        <taxon>rosids</taxon>
        <taxon>fabids</taxon>
        <taxon>Fabales</taxon>
        <taxon>Fabaceae</taxon>
        <taxon>Papilionoideae</taxon>
        <taxon>50 kb inversion clade</taxon>
        <taxon>dalbergioids sensu lato</taxon>
        <taxon>Dalbergieae</taxon>
        <taxon>Pterocarpus clade</taxon>
        <taxon>Arachis</taxon>
    </lineage>
</organism>
<feature type="compositionally biased region" description="Basic residues" evidence="5">
    <location>
        <begin position="387"/>
        <end position="397"/>
    </location>
</feature>
<keyword evidence="8" id="KW-1185">Reference proteome</keyword>
<dbReference type="PANTHER" id="PTHR31973:SF187">
    <property type="entry name" value="MUTATOR TRANSPOSASE MUDRA PROTEIN"/>
    <property type="match status" value="1"/>
</dbReference>
<accession>A0A444Y6N3</accession>
<evidence type="ECO:0000259" key="6">
    <source>
        <dbReference type="PROSITE" id="PS50966"/>
    </source>
</evidence>
<feature type="compositionally biased region" description="Polar residues" evidence="5">
    <location>
        <begin position="510"/>
        <end position="519"/>
    </location>
</feature>
<dbReference type="InterPro" id="IPR006564">
    <property type="entry name" value="Znf_PMZ"/>
</dbReference>
<protein>
    <recommendedName>
        <fullName evidence="6">SWIM-type domain-containing protein</fullName>
    </recommendedName>
</protein>
<feature type="compositionally biased region" description="Low complexity" evidence="5">
    <location>
        <begin position="525"/>
        <end position="558"/>
    </location>
</feature>
<feature type="compositionally biased region" description="Polar residues" evidence="5">
    <location>
        <begin position="482"/>
        <end position="497"/>
    </location>
</feature>
<evidence type="ECO:0000256" key="1">
    <source>
        <dbReference type="ARBA" id="ARBA00022723"/>
    </source>
</evidence>
<dbReference type="SUPFAM" id="SSF57756">
    <property type="entry name" value="Retrovirus zinc finger-like domains"/>
    <property type="match status" value="1"/>
</dbReference>
<evidence type="ECO:0000256" key="3">
    <source>
        <dbReference type="ARBA" id="ARBA00022833"/>
    </source>
</evidence>
<feature type="compositionally biased region" description="Acidic residues" evidence="5">
    <location>
        <begin position="195"/>
        <end position="205"/>
    </location>
</feature>
<comment type="caution">
    <text evidence="7">The sequence shown here is derived from an EMBL/GenBank/DDBJ whole genome shotgun (WGS) entry which is preliminary data.</text>
</comment>
<keyword evidence="3" id="KW-0862">Zinc</keyword>
<proteinExistence type="predicted"/>
<feature type="region of interest" description="Disordered" evidence="5">
    <location>
        <begin position="153"/>
        <end position="215"/>
    </location>
</feature>
<evidence type="ECO:0000256" key="5">
    <source>
        <dbReference type="SAM" id="MobiDB-lite"/>
    </source>
</evidence>
<name>A0A444Y6N3_ARAHY</name>
<evidence type="ECO:0000256" key="2">
    <source>
        <dbReference type="ARBA" id="ARBA00022771"/>
    </source>
</evidence>
<feature type="domain" description="SWIM-type" evidence="6">
    <location>
        <begin position="336"/>
        <end position="368"/>
    </location>
</feature>
<feature type="compositionally biased region" description="Basic and acidic residues" evidence="5">
    <location>
        <begin position="434"/>
        <end position="464"/>
    </location>
</feature>
<dbReference type="Pfam" id="PF04434">
    <property type="entry name" value="SWIM"/>
    <property type="match status" value="1"/>
</dbReference>
<gene>
    <name evidence="7" type="ORF">Ahy_B08g093666</name>
</gene>
<dbReference type="InterPro" id="IPR058594">
    <property type="entry name" value="PB1-like_dom_pln"/>
</dbReference>
<sequence>MGYFKVKVYHGGWFTYKNGPLEYMGGETTVIEEIDGDWWSVFEAYAELKQLGYVEENIPSLWFKDLADEDMEKNLKLFKTDADSIDMCRIAELRDHVELYVVHKVQDEEVFPDAGYIDVREKDGMGDISEGQELVLYGGVDEGQNQSEPVAAYSGAEDDNEVEYGNSSDSDSLDSEYKPSGEEDDSEDDVHFTDSDDELDPEGSDSLEGLGEAHGRVESVNQEAYRYLIAIPPRYWSRSMFTYNSKVDTLVNNMFESFNSTIVDAREKPIVTMLEKIRVKLMTRWAENRKLAQNYSGTILPRIRLRLEKRSRSAGEWRPYWSTAQKYEVVNGLDKFAVDLGSHECSCRMWKMSGIPCVHAISCIKFKGLDLEPFVDGCYKKEAYMRPSHRPMKKRRAVAGDEEQSSRTHLSRKREKQRCSLCGSVGHNKSRCPKPIEDLQSKNKEKQQKESTKSNHLAAKEGRKTASSQPIPKQSVKRKAVSATQPPSSTQSNNAAQPKSPRGRPKETTKPNCSTQHDLQPNKVASPTSSAPSSSSSQPATRTLPSSQPTLTTSSSQPVRHFSARLSGAPHISPKKLKLMAKLPLRKWGML</sequence>
<feature type="region of interest" description="Disordered" evidence="5">
    <location>
        <begin position="387"/>
        <end position="559"/>
    </location>
</feature>
<reference evidence="7 8" key="1">
    <citation type="submission" date="2019-01" db="EMBL/GenBank/DDBJ databases">
        <title>Sequencing of cultivated peanut Arachis hypogaea provides insights into genome evolution and oil improvement.</title>
        <authorList>
            <person name="Chen X."/>
        </authorList>
    </citation>
    <scope>NUCLEOTIDE SEQUENCE [LARGE SCALE GENOMIC DNA]</scope>
    <source>
        <strain evidence="8">cv. Fuhuasheng</strain>
        <tissue evidence="7">Leaves</tissue>
    </source>
</reference>
<dbReference type="Proteomes" id="UP000289738">
    <property type="component" value="Chromosome B08"/>
</dbReference>
<dbReference type="Pfam" id="PF26130">
    <property type="entry name" value="PB1-like"/>
    <property type="match status" value="1"/>
</dbReference>
<dbReference type="EMBL" id="SDMP01000018">
    <property type="protein sequence ID" value="RYQ97589.1"/>
    <property type="molecule type" value="Genomic_DNA"/>
</dbReference>
<evidence type="ECO:0000313" key="8">
    <source>
        <dbReference type="Proteomes" id="UP000289738"/>
    </source>
</evidence>
<dbReference type="GO" id="GO:0003676">
    <property type="term" value="F:nucleic acid binding"/>
    <property type="evidence" value="ECO:0007669"/>
    <property type="project" value="InterPro"/>
</dbReference>
<evidence type="ECO:0000313" key="7">
    <source>
        <dbReference type="EMBL" id="RYQ97589.1"/>
    </source>
</evidence>
<dbReference type="InterPro" id="IPR036875">
    <property type="entry name" value="Znf_CCHC_sf"/>
</dbReference>
<dbReference type="InterPro" id="IPR007527">
    <property type="entry name" value="Znf_SWIM"/>
</dbReference>
<keyword evidence="2 4" id="KW-0863">Zinc-finger</keyword>
<keyword evidence="1" id="KW-0479">Metal-binding</keyword>
<evidence type="ECO:0000256" key="4">
    <source>
        <dbReference type="PROSITE-ProRule" id="PRU00325"/>
    </source>
</evidence>